<gene>
    <name evidence="4" type="ORF">RM698_08410</name>
</gene>
<keyword evidence="4" id="KW-0540">Nuclease</keyword>
<dbReference type="InterPro" id="IPR021027">
    <property type="entry name" value="Transposase_put_HTH"/>
</dbReference>
<keyword evidence="5" id="KW-1185">Reference proteome</keyword>
<feature type="region of interest" description="Disordered" evidence="1">
    <location>
        <begin position="353"/>
        <end position="414"/>
    </location>
</feature>
<name>A0ABU2QXH7_9ACTN</name>
<proteinExistence type="predicted"/>
<accession>A0ABU2QXH7</accession>
<dbReference type="Pfam" id="PF12323">
    <property type="entry name" value="HTH_OrfB_IS605"/>
    <property type="match status" value="1"/>
</dbReference>
<feature type="compositionally biased region" description="Low complexity" evidence="1">
    <location>
        <begin position="394"/>
        <end position="406"/>
    </location>
</feature>
<dbReference type="NCBIfam" id="NF040570">
    <property type="entry name" value="guided_TnpB"/>
    <property type="match status" value="1"/>
</dbReference>
<reference evidence="5" key="1">
    <citation type="submission" date="2023-07" db="EMBL/GenBank/DDBJ databases">
        <title>30 novel species of actinomycetes from the DSMZ collection.</title>
        <authorList>
            <person name="Nouioui I."/>
        </authorList>
    </citation>
    <scope>NUCLEOTIDE SEQUENCE [LARGE SCALE GENOMIC DNA]</scope>
    <source>
        <strain evidence="5">DSM 41979</strain>
    </source>
</reference>
<dbReference type="InterPro" id="IPR001959">
    <property type="entry name" value="Transposase"/>
</dbReference>
<evidence type="ECO:0000259" key="3">
    <source>
        <dbReference type="Pfam" id="PF12323"/>
    </source>
</evidence>
<feature type="compositionally biased region" description="Basic residues" evidence="1">
    <location>
        <begin position="285"/>
        <end position="299"/>
    </location>
</feature>
<feature type="region of interest" description="Disordered" evidence="1">
    <location>
        <begin position="280"/>
        <end position="299"/>
    </location>
</feature>
<evidence type="ECO:0000313" key="5">
    <source>
        <dbReference type="Proteomes" id="UP001183610"/>
    </source>
</evidence>
<dbReference type="RefSeq" id="WP_010278356.1">
    <property type="nucleotide sequence ID" value="NZ_JAVRET010000014.1"/>
</dbReference>
<dbReference type="EMBL" id="JAVRET010000014">
    <property type="protein sequence ID" value="MDT0409075.1"/>
    <property type="molecule type" value="Genomic_DNA"/>
</dbReference>
<evidence type="ECO:0000313" key="4">
    <source>
        <dbReference type="EMBL" id="MDT0409075.1"/>
    </source>
</evidence>
<protein>
    <submittedName>
        <fullName evidence="4">RNA-guided endonuclease TnpB family protein</fullName>
    </submittedName>
</protein>
<dbReference type="Proteomes" id="UP001183610">
    <property type="component" value="Unassembled WGS sequence"/>
</dbReference>
<organism evidence="4 5">
    <name type="scientific">Streptomyces evansiae</name>
    <dbReference type="NCBI Taxonomy" id="3075535"/>
    <lineage>
        <taxon>Bacteria</taxon>
        <taxon>Bacillati</taxon>
        <taxon>Actinomycetota</taxon>
        <taxon>Actinomycetes</taxon>
        <taxon>Kitasatosporales</taxon>
        <taxon>Streptomycetaceae</taxon>
        <taxon>Streptomyces</taxon>
    </lineage>
</organism>
<feature type="domain" description="Probable transposase IS891/IS1136/IS1341" evidence="2">
    <location>
        <begin position="228"/>
        <end position="342"/>
    </location>
</feature>
<evidence type="ECO:0000259" key="2">
    <source>
        <dbReference type="Pfam" id="PF01385"/>
    </source>
</evidence>
<dbReference type="Pfam" id="PF01385">
    <property type="entry name" value="OrfB_IS605"/>
    <property type="match status" value="1"/>
</dbReference>
<evidence type="ECO:0000256" key="1">
    <source>
        <dbReference type="SAM" id="MobiDB-lite"/>
    </source>
</evidence>
<comment type="caution">
    <text evidence="4">The sequence shown here is derived from an EMBL/GenBank/DDBJ whole genome shotgun (WGS) entry which is preliminary data.</text>
</comment>
<keyword evidence="4" id="KW-0378">Hydrolase</keyword>
<keyword evidence="4" id="KW-0255">Endonuclease</keyword>
<dbReference type="GO" id="GO:0004519">
    <property type="term" value="F:endonuclease activity"/>
    <property type="evidence" value="ECO:0007669"/>
    <property type="project" value="UniProtKB-KW"/>
</dbReference>
<sequence length="414" mass="46395">MMQTEILRAFRFTLAPTPAQEQRLLRWCGNSRLAFNYALAAKKAAHEDWRAQVAELVDAGVDEASARKRVRAPTPTKPTVYKRFVAERGDDRHCFEGVAPWWHEVNTYVFQSAFLDADAAWKNWLDSFKGKRAGRRVGYPRFKKRGVARDSFRLHHDVKKPGIRLATYRRLRLPAFGEIRLHDSARRLDRLISRDEAVIQSVTVSRSGHRWYASVLCKVQADLPDKPTHAQRAAGSVGVDLGVKMLAALSRPLNPKRPDTEGHFVDNPRHLAQAAKRLGQAQRALSRKQKGSARRDKARRRVARLHHEIALRWQAALHQLTKKLATRYAAVHIEDLHVAGMTATARGTLWTAPAGKYGRRPASTGRSSTRPWRRPAANSPTRLPGTALSSRSSTAGGRPARPAPTADGETQASR</sequence>
<feature type="domain" description="Transposase putative helix-turn-helix" evidence="3">
    <location>
        <begin position="2"/>
        <end position="47"/>
    </location>
</feature>